<dbReference type="InterPro" id="IPR029063">
    <property type="entry name" value="SAM-dependent_MTases_sf"/>
</dbReference>
<keyword evidence="3" id="KW-1185">Reference proteome</keyword>
<gene>
    <name evidence="2" type="ORF">L1F29_31625</name>
</gene>
<evidence type="ECO:0000313" key="3">
    <source>
        <dbReference type="Proteomes" id="UP001057877"/>
    </source>
</evidence>
<dbReference type="GO" id="GO:0008168">
    <property type="term" value="F:methyltransferase activity"/>
    <property type="evidence" value="ECO:0007669"/>
    <property type="project" value="UniProtKB-KW"/>
</dbReference>
<keyword evidence="2" id="KW-0489">Methyltransferase</keyword>
<dbReference type="PANTHER" id="PTHR43861:SF3">
    <property type="entry name" value="PUTATIVE (AFU_ORTHOLOGUE AFUA_2G14390)-RELATED"/>
    <property type="match status" value="1"/>
</dbReference>
<dbReference type="GO" id="GO:0032259">
    <property type="term" value="P:methylation"/>
    <property type="evidence" value="ECO:0007669"/>
    <property type="project" value="UniProtKB-KW"/>
</dbReference>
<dbReference type="PANTHER" id="PTHR43861">
    <property type="entry name" value="TRANS-ACONITATE 2-METHYLTRANSFERASE-RELATED"/>
    <property type="match status" value="1"/>
</dbReference>
<sequence length="280" mass="31598">MCGTASGKLRHQGVRDNTLIDVLECSECGLVYLSSFDHISDDYYEQSMMLGGVVDLDQYRLRSLNDDTRRLTTIKEEAIDKTILDFGCGGGGFLSMIKPFVQCAAGVELDNTIRNSLRQEGLQVFASIDEIEGQYDYITLFHVLEHLPDPAAILGRLKNHLSPKGKIIIEVPSANDALLKLYGSDKFAKFTYWSCHLFLFTPETLTKTAINAGFKVKYVKQVQRYPLSNHLHWLAEQRPGGHQEWSFLNDVQLNQAYEKQLASIGMCDTLFTCLMIDDVK</sequence>
<accession>A0ABY5SB04</accession>
<name>A0ABY5SB04_9BACL</name>
<dbReference type="Gene3D" id="3.40.50.150">
    <property type="entry name" value="Vaccinia Virus protein VP39"/>
    <property type="match status" value="1"/>
</dbReference>
<protein>
    <submittedName>
        <fullName evidence="2">Class I SAM-dependent methyltransferase</fullName>
    </submittedName>
</protein>
<keyword evidence="1" id="KW-0808">Transferase</keyword>
<dbReference type="Pfam" id="PF13489">
    <property type="entry name" value="Methyltransf_23"/>
    <property type="match status" value="1"/>
</dbReference>
<reference evidence="2" key="1">
    <citation type="submission" date="2022-01" db="EMBL/GenBank/DDBJ databases">
        <title>Paenibacillus spongiae sp. nov., isolated from marine sponge.</title>
        <authorList>
            <person name="Li Z."/>
            <person name="Zhang M."/>
        </authorList>
    </citation>
    <scope>NUCLEOTIDE SEQUENCE</scope>
    <source>
        <strain evidence="2">PHS-Z3</strain>
    </source>
</reference>
<dbReference type="Proteomes" id="UP001057877">
    <property type="component" value="Chromosome"/>
</dbReference>
<dbReference type="RefSeq" id="WP_258385954.1">
    <property type="nucleotide sequence ID" value="NZ_CP091430.1"/>
</dbReference>
<dbReference type="CDD" id="cd02440">
    <property type="entry name" value="AdoMet_MTases"/>
    <property type="match status" value="1"/>
</dbReference>
<proteinExistence type="predicted"/>
<dbReference type="EMBL" id="CP091430">
    <property type="protein sequence ID" value="UVI29883.1"/>
    <property type="molecule type" value="Genomic_DNA"/>
</dbReference>
<evidence type="ECO:0000256" key="1">
    <source>
        <dbReference type="ARBA" id="ARBA00022679"/>
    </source>
</evidence>
<dbReference type="SUPFAM" id="SSF53335">
    <property type="entry name" value="S-adenosyl-L-methionine-dependent methyltransferases"/>
    <property type="match status" value="1"/>
</dbReference>
<organism evidence="2 3">
    <name type="scientific">Paenibacillus spongiae</name>
    <dbReference type="NCBI Taxonomy" id="2909671"/>
    <lineage>
        <taxon>Bacteria</taxon>
        <taxon>Bacillati</taxon>
        <taxon>Bacillota</taxon>
        <taxon>Bacilli</taxon>
        <taxon>Bacillales</taxon>
        <taxon>Paenibacillaceae</taxon>
        <taxon>Paenibacillus</taxon>
    </lineage>
</organism>
<evidence type="ECO:0000313" key="2">
    <source>
        <dbReference type="EMBL" id="UVI29883.1"/>
    </source>
</evidence>